<evidence type="ECO:0000313" key="2">
    <source>
        <dbReference type="EMBL" id="EWH11860.1"/>
    </source>
</evidence>
<gene>
    <name evidence="2" type="ORF">DS2_01703</name>
</gene>
<dbReference type="eggNOG" id="COG0834">
    <property type="taxonomic scope" value="Bacteria"/>
</dbReference>
<keyword evidence="1" id="KW-0732">Signal</keyword>
<sequence>MISLACCIGISLPVSAAQVTLNVNNSESINNIYQLQLLKEALSRDPNNQYIINTSPVDLNEGQMVNYIQSGEMDVMWGGTNNKYEQLMEPIRVPLFKGLLGHRLFIIRKGEQQRFNGIDSLSALRQFKVGQGRQWADTQVLESAGLDVVTAMKYDGLFYMLEGGRFDAFPRGVHEPFAEVSKHSELNLTVEKNLLLVYPLAAYFFVAKDNAKLAQTIETGLMEMIDDGSFDKFFYQNPMVAQALENAQLANRTVFRIDNPNMPPLTPYDNEKLWFKIE</sequence>
<feature type="signal peptide" evidence="1">
    <location>
        <begin position="1"/>
        <end position="16"/>
    </location>
</feature>
<proteinExistence type="predicted"/>
<keyword evidence="3" id="KW-1185">Reference proteome</keyword>
<accession>W7R2K3</accession>
<dbReference type="Proteomes" id="UP000019276">
    <property type="component" value="Unassembled WGS sequence"/>
</dbReference>
<dbReference type="PATRIC" id="fig|1328313.3.peg.352"/>
<dbReference type="AlphaFoldDB" id="W7R2K3"/>
<evidence type="ECO:0000256" key="1">
    <source>
        <dbReference type="SAM" id="SignalP"/>
    </source>
</evidence>
<protein>
    <submittedName>
        <fullName evidence="2">Uncharacterized protein</fullName>
    </submittedName>
</protein>
<dbReference type="EMBL" id="ARZY01000002">
    <property type="protein sequence ID" value="EWH11860.1"/>
    <property type="molecule type" value="Genomic_DNA"/>
</dbReference>
<evidence type="ECO:0000313" key="3">
    <source>
        <dbReference type="Proteomes" id="UP000019276"/>
    </source>
</evidence>
<dbReference type="Gene3D" id="3.40.190.10">
    <property type="entry name" value="Periplasmic binding protein-like II"/>
    <property type="match status" value="2"/>
</dbReference>
<reference evidence="2 3" key="1">
    <citation type="journal article" date="2014" name="Genome Announc.">
        <title>Draft Genome Sequence of the Agar-Degrading Bacterium Catenovulum sp. Strain DS-2, Isolated from Intestines of Haliotis diversicolor.</title>
        <authorList>
            <person name="Shan D."/>
            <person name="Li X."/>
            <person name="Gu Z."/>
            <person name="Wei G."/>
            <person name="Gao Z."/>
            <person name="Shao Z."/>
        </authorList>
    </citation>
    <scope>NUCLEOTIDE SEQUENCE [LARGE SCALE GENOMIC DNA]</scope>
    <source>
        <strain evidence="2 3">DS-2</strain>
    </source>
</reference>
<name>W7R2K3_9ALTE</name>
<organism evidence="2 3">
    <name type="scientific">Catenovulum agarivorans DS-2</name>
    <dbReference type="NCBI Taxonomy" id="1328313"/>
    <lineage>
        <taxon>Bacteria</taxon>
        <taxon>Pseudomonadati</taxon>
        <taxon>Pseudomonadota</taxon>
        <taxon>Gammaproteobacteria</taxon>
        <taxon>Alteromonadales</taxon>
        <taxon>Alteromonadaceae</taxon>
        <taxon>Catenovulum</taxon>
    </lineage>
</organism>
<feature type="chain" id="PRO_5004898723" evidence="1">
    <location>
        <begin position="17"/>
        <end position="278"/>
    </location>
</feature>
<dbReference type="STRING" id="1328313.DS2_01703"/>
<dbReference type="SUPFAM" id="SSF53850">
    <property type="entry name" value="Periplasmic binding protein-like II"/>
    <property type="match status" value="1"/>
</dbReference>
<comment type="caution">
    <text evidence="2">The sequence shown here is derived from an EMBL/GenBank/DDBJ whole genome shotgun (WGS) entry which is preliminary data.</text>
</comment>